<dbReference type="EMBL" id="JARKIB010000575">
    <property type="protein sequence ID" value="KAJ7699175.1"/>
    <property type="molecule type" value="Genomic_DNA"/>
</dbReference>
<organism evidence="1 2">
    <name type="scientific">Mycena metata</name>
    <dbReference type="NCBI Taxonomy" id="1033252"/>
    <lineage>
        <taxon>Eukaryota</taxon>
        <taxon>Fungi</taxon>
        <taxon>Dikarya</taxon>
        <taxon>Basidiomycota</taxon>
        <taxon>Agaricomycotina</taxon>
        <taxon>Agaricomycetes</taxon>
        <taxon>Agaricomycetidae</taxon>
        <taxon>Agaricales</taxon>
        <taxon>Marasmiineae</taxon>
        <taxon>Mycenaceae</taxon>
        <taxon>Mycena</taxon>
    </lineage>
</organism>
<gene>
    <name evidence="1" type="ORF">B0H16DRAFT_1242283</name>
</gene>
<dbReference type="AlphaFoldDB" id="A0AAD7DUC3"/>
<feature type="non-terminal residue" evidence="1">
    <location>
        <position position="1"/>
    </location>
</feature>
<evidence type="ECO:0000313" key="2">
    <source>
        <dbReference type="Proteomes" id="UP001215598"/>
    </source>
</evidence>
<keyword evidence="2" id="KW-1185">Reference proteome</keyword>
<feature type="non-terminal residue" evidence="1">
    <location>
        <position position="84"/>
    </location>
</feature>
<comment type="caution">
    <text evidence="1">The sequence shown here is derived from an EMBL/GenBank/DDBJ whole genome shotgun (WGS) entry which is preliminary data.</text>
</comment>
<proteinExistence type="predicted"/>
<accession>A0AAD7DUC3</accession>
<name>A0AAD7DUC3_9AGAR</name>
<evidence type="ECO:0000313" key="1">
    <source>
        <dbReference type="EMBL" id="KAJ7699175.1"/>
    </source>
</evidence>
<sequence length="84" mass="10051">VLASCRSVLLKGFKEHEPEGVLHRKCCQFHCKHFWSARVIDILAFDLHNKRKRFGLWLHRGIDPFSGQITWLKVWWTNRNPKLI</sequence>
<reference evidence="1" key="1">
    <citation type="submission" date="2023-03" db="EMBL/GenBank/DDBJ databases">
        <title>Massive genome expansion in bonnet fungi (Mycena s.s.) driven by repeated elements and novel gene families across ecological guilds.</title>
        <authorList>
            <consortium name="Lawrence Berkeley National Laboratory"/>
            <person name="Harder C.B."/>
            <person name="Miyauchi S."/>
            <person name="Viragh M."/>
            <person name="Kuo A."/>
            <person name="Thoen E."/>
            <person name="Andreopoulos B."/>
            <person name="Lu D."/>
            <person name="Skrede I."/>
            <person name="Drula E."/>
            <person name="Henrissat B."/>
            <person name="Morin E."/>
            <person name="Kohler A."/>
            <person name="Barry K."/>
            <person name="LaButti K."/>
            <person name="Morin E."/>
            <person name="Salamov A."/>
            <person name="Lipzen A."/>
            <person name="Mereny Z."/>
            <person name="Hegedus B."/>
            <person name="Baldrian P."/>
            <person name="Stursova M."/>
            <person name="Weitz H."/>
            <person name="Taylor A."/>
            <person name="Grigoriev I.V."/>
            <person name="Nagy L.G."/>
            <person name="Martin F."/>
            <person name="Kauserud H."/>
        </authorList>
    </citation>
    <scope>NUCLEOTIDE SEQUENCE</scope>
    <source>
        <strain evidence="1">CBHHK182m</strain>
    </source>
</reference>
<dbReference type="Proteomes" id="UP001215598">
    <property type="component" value="Unassembled WGS sequence"/>
</dbReference>
<protein>
    <submittedName>
        <fullName evidence="1">Uncharacterized protein</fullName>
    </submittedName>
</protein>